<name>A0ABN2ZUV6_9ACTN</name>
<reference evidence="2 3" key="1">
    <citation type="journal article" date="2019" name="Int. J. Syst. Evol. Microbiol.">
        <title>The Global Catalogue of Microorganisms (GCM) 10K type strain sequencing project: providing services to taxonomists for standard genome sequencing and annotation.</title>
        <authorList>
            <consortium name="The Broad Institute Genomics Platform"/>
            <consortium name="The Broad Institute Genome Sequencing Center for Infectious Disease"/>
            <person name="Wu L."/>
            <person name="Ma J."/>
        </authorList>
    </citation>
    <scope>NUCLEOTIDE SEQUENCE [LARGE SCALE GENOMIC DNA]</scope>
    <source>
        <strain evidence="2 3">JCM 16022</strain>
    </source>
</reference>
<sequence>MRGIVAHVYGSPVDESTPDVVIRRMCAADLPVAERLSAEGFHELDTRMFRRSWPEPQLRPADRGAHWIARTRHFLATDPDGCWVAEDQTGMLGIVTSFNREKLWCLATYAVRPGLQGRGIGKSLLVAALHHGRGSLRGMLSSSSDPRAARRYRLAGFSLHPQMFLSGTVDRSALPVVEKVREGSAGDIDLMDSIDRRTRGAAHGADHEVMLGFWRLLVSDTTTGSGYAYVDQRGNVALLAADNRRTATRLLWAALADADVEVGIHHVTAANEWAIDVGMAARLDLHQDGYLGLRNMALPTPYLHNGALL</sequence>
<gene>
    <name evidence="2" type="ORF">GCM10009844_26040</name>
</gene>
<evidence type="ECO:0000259" key="1">
    <source>
        <dbReference type="PROSITE" id="PS51186"/>
    </source>
</evidence>
<comment type="caution">
    <text evidence="2">The sequence shown here is derived from an EMBL/GenBank/DDBJ whole genome shotgun (WGS) entry which is preliminary data.</text>
</comment>
<dbReference type="InterPro" id="IPR000182">
    <property type="entry name" value="GNAT_dom"/>
</dbReference>
<evidence type="ECO:0000313" key="3">
    <source>
        <dbReference type="Proteomes" id="UP001501771"/>
    </source>
</evidence>
<dbReference type="CDD" id="cd04301">
    <property type="entry name" value="NAT_SF"/>
    <property type="match status" value="1"/>
</dbReference>
<evidence type="ECO:0000313" key="2">
    <source>
        <dbReference type="EMBL" id="GAA2148059.1"/>
    </source>
</evidence>
<dbReference type="Gene3D" id="3.40.630.30">
    <property type="match status" value="1"/>
</dbReference>
<keyword evidence="3" id="KW-1185">Reference proteome</keyword>
<protein>
    <recommendedName>
        <fullName evidence="1">N-acetyltransferase domain-containing protein</fullName>
    </recommendedName>
</protein>
<proteinExistence type="predicted"/>
<dbReference type="EMBL" id="BAAAQR010000007">
    <property type="protein sequence ID" value="GAA2148059.1"/>
    <property type="molecule type" value="Genomic_DNA"/>
</dbReference>
<dbReference type="Pfam" id="PF00583">
    <property type="entry name" value="Acetyltransf_1"/>
    <property type="match status" value="1"/>
</dbReference>
<dbReference type="InterPro" id="IPR016181">
    <property type="entry name" value="Acyl_CoA_acyltransferase"/>
</dbReference>
<dbReference type="PROSITE" id="PS51186">
    <property type="entry name" value="GNAT"/>
    <property type="match status" value="1"/>
</dbReference>
<accession>A0ABN2ZUV6</accession>
<dbReference type="Proteomes" id="UP001501771">
    <property type="component" value="Unassembled WGS sequence"/>
</dbReference>
<organism evidence="2 3">
    <name type="scientific">Nocardioides koreensis</name>
    <dbReference type="NCBI Taxonomy" id="433651"/>
    <lineage>
        <taxon>Bacteria</taxon>
        <taxon>Bacillati</taxon>
        <taxon>Actinomycetota</taxon>
        <taxon>Actinomycetes</taxon>
        <taxon>Propionibacteriales</taxon>
        <taxon>Nocardioidaceae</taxon>
        <taxon>Nocardioides</taxon>
    </lineage>
</organism>
<feature type="domain" description="N-acetyltransferase" evidence="1">
    <location>
        <begin position="20"/>
        <end position="181"/>
    </location>
</feature>
<dbReference type="SUPFAM" id="SSF55729">
    <property type="entry name" value="Acyl-CoA N-acyltransferases (Nat)"/>
    <property type="match status" value="1"/>
</dbReference>